<dbReference type="PRINTS" id="PR00412">
    <property type="entry name" value="EPOXHYDRLASE"/>
</dbReference>
<proteinExistence type="predicted"/>
<dbReference type="Proteomes" id="UP000471381">
    <property type="component" value="Unassembled WGS sequence"/>
</dbReference>
<keyword evidence="1 3" id="KW-0378">Hydrolase</keyword>
<dbReference type="Pfam" id="PF00561">
    <property type="entry name" value="Abhydrolase_1"/>
    <property type="match status" value="1"/>
</dbReference>
<evidence type="ECO:0000256" key="1">
    <source>
        <dbReference type="ARBA" id="ARBA00022801"/>
    </source>
</evidence>
<dbReference type="Gene3D" id="3.40.50.1820">
    <property type="entry name" value="alpha/beta hydrolase"/>
    <property type="match status" value="1"/>
</dbReference>
<evidence type="ECO:0000313" key="3">
    <source>
        <dbReference type="EMBL" id="NDW16664.1"/>
    </source>
</evidence>
<protein>
    <submittedName>
        <fullName evidence="3">Alpha/beta fold hydrolase</fullName>
    </submittedName>
</protein>
<organism evidence="3 4">
    <name type="scientific">Alteromonas genovensis</name>
    <dbReference type="NCBI Taxonomy" id="471225"/>
    <lineage>
        <taxon>Bacteria</taxon>
        <taxon>Pseudomonadati</taxon>
        <taxon>Pseudomonadota</taxon>
        <taxon>Gammaproteobacteria</taxon>
        <taxon>Alteromonadales</taxon>
        <taxon>Alteromonadaceae</taxon>
        <taxon>Alteromonas/Salinimonas group</taxon>
        <taxon>Alteromonas</taxon>
    </lineage>
</organism>
<sequence>MDINYKISQCDNSSSWLFLIHGLFGSADNLAIIKRHFEKQYNIVSIDLPDHGESKWTNGFDVTNAANAINDIVETLSLSSVAILGHSLGGKVAMQFALNYPEKVSHLVVADIAPVAYNHRHYSIFNGLNAVPLDDIQGRKDAETAMSEFIEEPGVRQFLLKSLYKTDEGKWSWRFNLAGLIESYPHIVDWQQTSKQFNGPTLFIKGGNSDYITADHKAAIGIYFPNAKAHIIEGVGHWLHAEKPAAFNAIVERMLQKN</sequence>
<name>A0A6N9TH69_9ALTE</name>
<dbReference type="GO" id="GO:0016787">
    <property type="term" value="F:hydrolase activity"/>
    <property type="evidence" value="ECO:0007669"/>
    <property type="project" value="UniProtKB-KW"/>
</dbReference>
<dbReference type="PANTHER" id="PTHR46118">
    <property type="entry name" value="PROTEIN ABHD11"/>
    <property type="match status" value="1"/>
</dbReference>
<dbReference type="SUPFAM" id="SSF53474">
    <property type="entry name" value="alpha/beta-Hydrolases"/>
    <property type="match status" value="1"/>
</dbReference>
<reference evidence="3 4" key="1">
    <citation type="submission" date="2020-01" db="EMBL/GenBank/DDBJ databases">
        <title>Genomes of bacteria type strains.</title>
        <authorList>
            <person name="Chen J."/>
            <person name="Zhu S."/>
            <person name="Yang J."/>
        </authorList>
    </citation>
    <scope>NUCLEOTIDE SEQUENCE [LARGE SCALE GENOMIC DNA]</scope>
    <source>
        <strain evidence="3 4">LMG 24078</strain>
    </source>
</reference>
<dbReference type="PANTHER" id="PTHR46118:SF4">
    <property type="entry name" value="PROTEIN ABHD11"/>
    <property type="match status" value="1"/>
</dbReference>
<feature type="domain" description="AB hydrolase-1" evidence="2">
    <location>
        <begin position="16"/>
        <end position="244"/>
    </location>
</feature>
<keyword evidence="4" id="KW-1185">Reference proteome</keyword>
<evidence type="ECO:0000313" key="4">
    <source>
        <dbReference type="Proteomes" id="UP000471381"/>
    </source>
</evidence>
<evidence type="ECO:0000259" key="2">
    <source>
        <dbReference type="Pfam" id="PF00561"/>
    </source>
</evidence>
<dbReference type="InterPro" id="IPR000073">
    <property type="entry name" value="AB_hydrolase_1"/>
</dbReference>
<dbReference type="PRINTS" id="PR00111">
    <property type="entry name" value="ABHYDROLASE"/>
</dbReference>
<dbReference type="InterPro" id="IPR000639">
    <property type="entry name" value="Epox_hydrolase-like"/>
</dbReference>
<dbReference type="RefSeq" id="WP_163107258.1">
    <property type="nucleotide sequence ID" value="NZ_JAAAWO010000011.1"/>
</dbReference>
<accession>A0A6N9TH69</accession>
<gene>
    <name evidence="3" type="ORF">GTQ48_14210</name>
</gene>
<comment type="caution">
    <text evidence="3">The sequence shown here is derived from an EMBL/GenBank/DDBJ whole genome shotgun (WGS) entry which is preliminary data.</text>
</comment>
<dbReference type="InterPro" id="IPR029058">
    <property type="entry name" value="AB_hydrolase_fold"/>
</dbReference>
<dbReference type="EMBL" id="JAAAWO010000011">
    <property type="protein sequence ID" value="NDW16664.1"/>
    <property type="molecule type" value="Genomic_DNA"/>
</dbReference>
<dbReference type="AlphaFoldDB" id="A0A6N9TH69"/>